<dbReference type="Proteomes" id="UP001482620">
    <property type="component" value="Unassembled WGS sequence"/>
</dbReference>
<name>A0ABV0TRX6_9TELE</name>
<keyword evidence="1" id="KW-0812">Transmembrane</keyword>
<keyword evidence="1" id="KW-0472">Membrane</keyword>
<feature type="transmembrane region" description="Helical" evidence="1">
    <location>
        <begin position="20"/>
        <end position="43"/>
    </location>
</feature>
<evidence type="ECO:0000256" key="1">
    <source>
        <dbReference type="SAM" id="Phobius"/>
    </source>
</evidence>
<accession>A0ABV0TRX6</accession>
<proteinExistence type="predicted"/>
<evidence type="ECO:0000313" key="2">
    <source>
        <dbReference type="EMBL" id="MEQ2235683.1"/>
    </source>
</evidence>
<comment type="caution">
    <text evidence="2">The sequence shown here is derived from an EMBL/GenBank/DDBJ whole genome shotgun (WGS) entry which is preliminary data.</text>
</comment>
<organism evidence="2 3">
    <name type="scientific">Ilyodon furcidens</name>
    <name type="common">goldbreast splitfin</name>
    <dbReference type="NCBI Taxonomy" id="33524"/>
    <lineage>
        <taxon>Eukaryota</taxon>
        <taxon>Metazoa</taxon>
        <taxon>Chordata</taxon>
        <taxon>Craniata</taxon>
        <taxon>Vertebrata</taxon>
        <taxon>Euteleostomi</taxon>
        <taxon>Actinopterygii</taxon>
        <taxon>Neopterygii</taxon>
        <taxon>Teleostei</taxon>
        <taxon>Neoteleostei</taxon>
        <taxon>Acanthomorphata</taxon>
        <taxon>Ovalentaria</taxon>
        <taxon>Atherinomorphae</taxon>
        <taxon>Cyprinodontiformes</taxon>
        <taxon>Goodeidae</taxon>
        <taxon>Ilyodon</taxon>
    </lineage>
</organism>
<evidence type="ECO:0000313" key="3">
    <source>
        <dbReference type="Proteomes" id="UP001482620"/>
    </source>
</evidence>
<protein>
    <submittedName>
        <fullName evidence="2">Uncharacterized protein</fullName>
    </submittedName>
</protein>
<gene>
    <name evidence="2" type="ORF">ILYODFUR_004804</name>
</gene>
<sequence length="100" mass="11177">MFTQLPWLSQLSGSYRVTSLLPVSAAGPLSPLAVYFSFFSFIFSLHPALHTVYQPPYSFSVEEVLQLPRPGNGFPAVRCYANWIQLLSCAKKSEITDLFS</sequence>
<keyword evidence="1" id="KW-1133">Transmembrane helix</keyword>
<reference evidence="2 3" key="1">
    <citation type="submission" date="2021-06" db="EMBL/GenBank/DDBJ databases">
        <authorList>
            <person name="Palmer J.M."/>
        </authorList>
    </citation>
    <scope>NUCLEOTIDE SEQUENCE [LARGE SCALE GENOMIC DNA]</scope>
    <source>
        <strain evidence="3">if_2019</strain>
        <tissue evidence="2">Muscle</tissue>
    </source>
</reference>
<keyword evidence="3" id="KW-1185">Reference proteome</keyword>
<dbReference type="EMBL" id="JAHRIQ010046611">
    <property type="protein sequence ID" value="MEQ2235683.1"/>
    <property type="molecule type" value="Genomic_DNA"/>
</dbReference>